<evidence type="ECO:0000313" key="3">
    <source>
        <dbReference type="EMBL" id="MDI5972791.1"/>
    </source>
</evidence>
<feature type="transmembrane region" description="Helical" evidence="2">
    <location>
        <begin position="273"/>
        <end position="290"/>
    </location>
</feature>
<comment type="caution">
    <text evidence="3">The sequence shown here is derived from an EMBL/GenBank/DDBJ whole genome shotgun (WGS) entry which is preliminary data.</text>
</comment>
<name>A0AA90K068_9ACTN</name>
<dbReference type="InterPro" id="IPR021235">
    <property type="entry name" value="DUF2637"/>
</dbReference>
<gene>
    <name evidence="3" type="ORF">POF50_026195</name>
</gene>
<dbReference type="AlphaFoldDB" id="A0AA90K068"/>
<dbReference type="EMBL" id="JABXJJ020000036">
    <property type="protein sequence ID" value="MDI5972791.1"/>
    <property type="molecule type" value="Genomic_DNA"/>
</dbReference>
<keyword evidence="2" id="KW-0812">Transmembrane</keyword>
<evidence type="ECO:0000256" key="1">
    <source>
        <dbReference type="SAM" id="MobiDB-lite"/>
    </source>
</evidence>
<feature type="transmembrane region" description="Helical" evidence="2">
    <location>
        <begin position="302"/>
        <end position="322"/>
    </location>
</feature>
<organism evidence="3">
    <name type="scientific">Streptantibioticus silvisoli</name>
    <dbReference type="NCBI Taxonomy" id="2705255"/>
    <lineage>
        <taxon>Bacteria</taxon>
        <taxon>Bacillati</taxon>
        <taxon>Actinomycetota</taxon>
        <taxon>Actinomycetes</taxon>
        <taxon>Kitasatosporales</taxon>
        <taxon>Streptomycetaceae</taxon>
        <taxon>Streptantibioticus</taxon>
    </lineage>
</organism>
<keyword evidence="2" id="KW-1133">Transmembrane helix</keyword>
<keyword evidence="2" id="KW-0472">Membrane</keyword>
<reference evidence="3" key="1">
    <citation type="submission" date="2023-05" db="EMBL/GenBank/DDBJ databases">
        <title>Streptantibioticus silvisoli sp. nov., acidotolerant actinomycetes 1 from pine litter.</title>
        <authorList>
            <person name="Swiecimska M."/>
            <person name="Golinska P."/>
            <person name="Sangal V."/>
            <person name="Wachnowicz B."/>
            <person name="Goodfellow M."/>
        </authorList>
    </citation>
    <scope>NUCLEOTIDE SEQUENCE</scope>
    <source>
        <strain evidence="3">SL13</strain>
    </source>
</reference>
<feature type="transmembrane region" description="Helical" evidence="2">
    <location>
        <begin position="230"/>
        <end position="253"/>
    </location>
</feature>
<accession>A0AA90K068</accession>
<dbReference type="Pfam" id="PF10935">
    <property type="entry name" value="DUF2637"/>
    <property type="match status" value="1"/>
</dbReference>
<protein>
    <submittedName>
        <fullName evidence="3">DUF2637 domain-containing protein</fullName>
    </submittedName>
</protein>
<dbReference type="RefSeq" id="WP_271314405.1">
    <property type="nucleotide sequence ID" value="NZ_JABXJJ020000036.1"/>
</dbReference>
<proteinExistence type="predicted"/>
<feature type="compositionally biased region" description="Basic and acidic residues" evidence="1">
    <location>
        <begin position="1"/>
        <end position="15"/>
    </location>
</feature>
<sequence length="369" mass="39911">MRHGGRPDPGEEWDARATPYDGRRGTGYGGRALPDYEAYETLSYEPTAYDPTAYEPTAYEQRVYESRAYESRGYEPAPYDATGYEATGYEALSYDGETYPGVSYEGTGYETGAYAGGYDAGAGPGGYPAMDETPAYGVAAAGAAGGYPGGPGPRIADPGMDAAEAETYGPSWEFEEGLARLLQTSAPESVPPRIPRQRFAHRRQSKRLARAWRRVRRLVKAAGPISWLKLISLTLAALTAVVVAVVGALSGVISYDPLRRLAVPGVVGELAGFWPLLVYGPWLVASMSILRAAVHRRRAAHSWLVVVIFSAIAVYLCVAHAGRTPVRLAVAGLPPITALVCFHQLVRQITLTNPPRKGPRRPRHTARRD</sequence>
<feature type="region of interest" description="Disordered" evidence="1">
    <location>
        <begin position="1"/>
        <end position="32"/>
    </location>
</feature>
<evidence type="ECO:0000256" key="2">
    <source>
        <dbReference type="SAM" id="Phobius"/>
    </source>
</evidence>